<gene>
    <name evidence="1" type="ORF">HG543_15590</name>
</gene>
<accession>A0A848LCU9</accession>
<comment type="caution">
    <text evidence="1">The sequence shown here is derived from an EMBL/GenBank/DDBJ whole genome shotgun (WGS) entry which is preliminary data.</text>
</comment>
<sequence>MPVDTVDDQEVSAMATCSVSPGRPYIWWSNNVKYVRTDISATCSPAVSYIRVVGGLRGPNPGTAEWRCPASGSGTITSCPGYVIRAYSAGCWYGEASGYAPNWESYVRNPAYPNCVSL</sequence>
<organism evidence="1 2">
    <name type="scientific">Pyxidicoccus fallax</name>
    <dbReference type="NCBI Taxonomy" id="394095"/>
    <lineage>
        <taxon>Bacteria</taxon>
        <taxon>Pseudomonadati</taxon>
        <taxon>Myxococcota</taxon>
        <taxon>Myxococcia</taxon>
        <taxon>Myxococcales</taxon>
        <taxon>Cystobacterineae</taxon>
        <taxon>Myxococcaceae</taxon>
        <taxon>Pyxidicoccus</taxon>
    </lineage>
</organism>
<evidence type="ECO:0000313" key="1">
    <source>
        <dbReference type="EMBL" id="NMO16264.1"/>
    </source>
</evidence>
<dbReference type="Proteomes" id="UP000518300">
    <property type="component" value="Unassembled WGS sequence"/>
</dbReference>
<name>A0A848LCU9_9BACT</name>
<dbReference type="EMBL" id="JABBJJ010000062">
    <property type="protein sequence ID" value="NMO16264.1"/>
    <property type="molecule type" value="Genomic_DNA"/>
</dbReference>
<protein>
    <submittedName>
        <fullName evidence="1">Uncharacterized protein</fullName>
    </submittedName>
</protein>
<dbReference type="AlphaFoldDB" id="A0A848LCU9"/>
<evidence type="ECO:0000313" key="2">
    <source>
        <dbReference type="Proteomes" id="UP000518300"/>
    </source>
</evidence>
<reference evidence="1 2" key="1">
    <citation type="submission" date="2020-04" db="EMBL/GenBank/DDBJ databases">
        <title>Draft genome of Pyxidicoccus fallax type strain.</title>
        <authorList>
            <person name="Whitworth D.E."/>
        </authorList>
    </citation>
    <scope>NUCLEOTIDE SEQUENCE [LARGE SCALE GENOMIC DNA]</scope>
    <source>
        <strain evidence="1 2">DSM 14698</strain>
    </source>
</reference>
<proteinExistence type="predicted"/>
<keyword evidence="2" id="KW-1185">Reference proteome</keyword>
<dbReference type="RefSeq" id="WP_169345555.1">
    <property type="nucleotide sequence ID" value="NZ_JABBJJ010000062.1"/>
</dbReference>